<keyword evidence="4" id="KW-1133">Transmembrane helix</keyword>
<dbReference type="PATRIC" id="fig|1136941.3.peg.3273"/>
<feature type="transmembrane region" description="Helical" evidence="4">
    <location>
        <begin position="45"/>
        <end position="65"/>
    </location>
</feature>
<dbReference type="OrthoDB" id="4374550at2"/>
<reference evidence="5 6" key="2">
    <citation type="journal article" date="2017" name="Int. J. Syst. Evol. Microbiol.">
        <title>Gordonia phthalatica sp. nov., a di-n-butyl phthalate-degrading bacterium isolated from activated sludge.</title>
        <authorList>
            <person name="Jin D."/>
            <person name="Kong X."/>
            <person name="Jia M."/>
            <person name="Yu X."/>
            <person name="Wang X."/>
            <person name="Zhuang X."/>
            <person name="Deng Y."/>
            <person name="Bai Z."/>
        </authorList>
    </citation>
    <scope>NUCLEOTIDE SEQUENCE [LARGE SCALE GENOMIC DNA]</scope>
    <source>
        <strain evidence="5 6">QH-11</strain>
    </source>
</reference>
<protein>
    <recommendedName>
        <fullName evidence="7">Mce-associated membrane protein</fullName>
    </recommendedName>
</protein>
<keyword evidence="6" id="KW-1185">Reference proteome</keyword>
<evidence type="ECO:0000256" key="1">
    <source>
        <dbReference type="ARBA" id="ARBA00004370"/>
    </source>
</evidence>
<evidence type="ECO:0000313" key="5">
    <source>
        <dbReference type="EMBL" id="ALG86963.1"/>
    </source>
</evidence>
<feature type="region of interest" description="Disordered" evidence="3">
    <location>
        <begin position="1"/>
        <end position="29"/>
    </location>
</feature>
<dbReference type="Proteomes" id="UP000063789">
    <property type="component" value="Chromosome"/>
</dbReference>
<dbReference type="PANTHER" id="PTHR37042">
    <property type="entry name" value="OUTER MEMBRANE PROTEIN RV1973"/>
    <property type="match status" value="1"/>
</dbReference>
<dbReference type="STRING" id="1136941.ACH46_16020"/>
<evidence type="ECO:0000256" key="2">
    <source>
        <dbReference type="ARBA" id="ARBA00023136"/>
    </source>
</evidence>
<reference evidence="6" key="1">
    <citation type="submission" date="2015-06" db="EMBL/GenBank/DDBJ databases">
        <title>Complete genome sequence and metabolic analysis of phthalate degradation pathway in Gordonia sp. QH-11.</title>
        <authorList>
            <person name="Jin D."/>
            <person name="Kong X."/>
            <person name="Bai Z."/>
        </authorList>
    </citation>
    <scope>NUCLEOTIDE SEQUENCE [LARGE SCALE GENOMIC DNA]</scope>
    <source>
        <strain evidence="6">QH-11</strain>
    </source>
</reference>
<organism evidence="5 6">
    <name type="scientific">Gordonia phthalatica</name>
    <dbReference type="NCBI Taxonomy" id="1136941"/>
    <lineage>
        <taxon>Bacteria</taxon>
        <taxon>Bacillati</taxon>
        <taxon>Actinomycetota</taxon>
        <taxon>Actinomycetes</taxon>
        <taxon>Mycobacteriales</taxon>
        <taxon>Gordoniaceae</taxon>
        <taxon>Gordonia</taxon>
    </lineage>
</organism>
<dbReference type="AlphaFoldDB" id="A0A0N9MUS9"/>
<proteinExistence type="predicted"/>
<evidence type="ECO:0008006" key="7">
    <source>
        <dbReference type="Google" id="ProtNLM"/>
    </source>
</evidence>
<evidence type="ECO:0000256" key="3">
    <source>
        <dbReference type="SAM" id="MobiDB-lite"/>
    </source>
</evidence>
<accession>A0A0N9MUS9</accession>
<dbReference type="KEGG" id="goq:ACH46_16020"/>
<dbReference type="EMBL" id="CP011853">
    <property type="protein sequence ID" value="ALG86963.1"/>
    <property type="molecule type" value="Genomic_DNA"/>
</dbReference>
<keyword evidence="4" id="KW-0812">Transmembrane</keyword>
<keyword evidence="2 4" id="KW-0472">Membrane</keyword>
<comment type="subcellular location">
    <subcellularLocation>
        <location evidence="1">Membrane</location>
    </subcellularLocation>
</comment>
<dbReference type="PANTHER" id="PTHR37042:SF4">
    <property type="entry name" value="OUTER MEMBRANE PROTEIN RV1973"/>
    <property type="match status" value="1"/>
</dbReference>
<dbReference type="GO" id="GO:0016020">
    <property type="term" value="C:membrane"/>
    <property type="evidence" value="ECO:0007669"/>
    <property type="project" value="UniProtKB-SubCell"/>
</dbReference>
<gene>
    <name evidence="5" type="ORF">ACH46_16020</name>
</gene>
<sequence length="200" mass="21412">MGVHSADDADQEVPVTPSTTALGGSKNPWKRWRNQVPGDRRWQTLWLVVSVIAIAIAAIGFTVGAQSRADSAHPDHTAVRAAVDGVTALMTFAPGDSPEKRAEVAKHLTGSIAADYKARGADVVFPNAVASKVTMTTTVSSAAPGEKHADFMTVLVFATQEIHVGQSDGYPERVGIARWITVTKVDQDWRVSRVENISPQ</sequence>
<evidence type="ECO:0000256" key="4">
    <source>
        <dbReference type="SAM" id="Phobius"/>
    </source>
</evidence>
<evidence type="ECO:0000313" key="6">
    <source>
        <dbReference type="Proteomes" id="UP000063789"/>
    </source>
</evidence>
<name>A0A0N9MUS9_9ACTN</name>